<evidence type="ECO:0000313" key="3">
    <source>
        <dbReference type="Proteomes" id="UP000054270"/>
    </source>
</evidence>
<proteinExistence type="predicted"/>
<name>A0A0D2NQN9_HYPSF</name>
<organism evidence="2 3">
    <name type="scientific">Hypholoma sublateritium (strain FD-334 SS-4)</name>
    <dbReference type="NCBI Taxonomy" id="945553"/>
    <lineage>
        <taxon>Eukaryota</taxon>
        <taxon>Fungi</taxon>
        <taxon>Dikarya</taxon>
        <taxon>Basidiomycota</taxon>
        <taxon>Agaricomycotina</taxon>
        <taxon>Agaricomycetes</taxon>
        <taxon>Agaricomycetidae</taxon>
        <taxon>Agaricales</taxon>
        <taxon>Agaricineae</taxon>
        <taxon>Strophariaceae</taxon>
        <taxon>Hypholoma</taxon>
    </lineage>
</organism>
<gene>
    <name evidence="2" type="ORF">HYPSUDRAFT_104155</name>
</gene>
<dbReference type="Pfam" id="PF21000">
    <property type="entry name" value="RMI1_N_N"/>
    <property type="match status" value="1"/>
</dbReference>
<evidence type="ECO:0000313" key="2">
    <source>
        <dbReference type="EMBL" id="KJA21104.1"/>
    </source>
</evidence>
<dbReference type="InterPro" id="IPR049363">
    <property type="entry name" value="RMI1_N"/>
</dbReference>
<dbReference type="AlphaFoldDB" id="A0A0D2NQN9"/>
<feature type="non-terminal residue" evidence="2">
    <location>
        <position position="1"/>
    </location>
</feature>
<dbReference type="OrthoDB" id="341511at2759"/>
<reference evidence="3" key="1">
    <citation type="submission" date="2014-04" db="EMBL/GenBank/DDBJ databases">
        <title>Evolutionary Origins and Diversification of the Mycorrhizal Mutualists.</title>
        <authorList>
            <consortium name="DOE Joint Genome Institute"/>
            <consortium name="Mycorrhizal Genomics Consortium"/>
            <person name="Kohler A."/>
            <person name="Kuo A."/>
            <person name="Nagy L.G."/>
            <person name="Floudas D."/>
            <person name="Copeland A."/>
            <person name="Barry K.W."/>
            <person name="Cichocki N."/>
            <person name="Veneault-Fourrey C."/>
            <person name="LaButti K."/>
            <person name="Lindquist E.A."/>
            <person name="Lipzen A."/>
            <person name="Lundell T."/>
            <person name="Morin E."/>
            <person name="Murat C."/>
            <person name="Riley R."/>
            <person name="Ohm R."/>
            <person name="Sun H."/>
            <person name="Tunlid A."/>
            <person name="Henrissat B."/>
            <person name="Grigoriev I.V."/>
            <person name="Hibbett D.S."/>
            <person name="Martin F."/>
        </authorList>
    </citation>
    <scope>NUCLEOTIDE SEQUENCE [LARGE SCALE GENOMIC DNA]</scope>
    <source>
        <strain evidence="3">FD-334 SS-4</strain>
    </source>
</reference>
<feature type="domain" description="RMI1 N-terminal" evidence="1">
    <location>
        <begin position="14"/>
        <end position="62"/>
    </location>
</feature>
<accession>A0A0D2NQN9</accession>
<feature type="non-terminal residue" evidence="2">
    <location>
        <position position="96"/>
    </location>
</feature>
<keyword evidence="3" id="KW-1185">Reference proteome</keyword>
<dbReference type="EMBL" id="KN817561">
    <property type="protein sequence ID" value="KJA21104.1"/>
    <property type="molecule type" value="Genomic_DNA"/>
</dbReference>
<protein>
    <recommendedName>
        <fullName evidence="1">RMI1 N-terminal domain-containing protein</fullName>
    </recommendedName>
</protein>
<dbReference type="Proteomes" id="UP000054270">
    <property type="component" value="Unassembled WGS sequence"/>
</dbReference>
<sequence length="96" mass="10686">PLKLTRWAHSAFPRPHIDPEWLAECYHWISTAKKTNAYSRIDYEQVVAATEEQILGSDLADSTVRGTGFGPEISQVSEGYLQGPPLLVQAIAFTEI</sequence>
<evidence type="ECO:0000259" key="1">
    <source>
        <dbReference type="Pfam" id="PF21000"/>
    </source>
</evidence>
<dbReference type="STRING" id="945553.A0A0D2NQN9"/>